<dbReference type="CDD" id="cd00067">
    <property type="entry name" value="GAL4"/>
    <property type="match status" value="1"/>
</dbReference>
<feature type="region of interest" description="Disordered" evidence="2">
    <location>
        <begin position="166"/>
        <end position="186"/>
    </location>
</feature>
<accession>A0AAD7N4Z3</accession>
<dbReference type="GO" id="GO:0000981">
    <property type="term" value="F:DNA-binding transcription factor activity, RNA polymerase II-specific"/>
    <property type="evidence" value="ECO:0007669"/>
    <property type="project" value="InterPro"/>
</dbReference>
<organism evidence="4 5">
    <name type="scientific">Mycena metata</name>
    <dbReference type="NCBI Taxonomy" id="1033252"/>
    <lineage>
        <taxon>Eukaryota</taxon>
        <taxon>Fungi</taxon>
        <taxon>Dikarya</taxon>
        <taxon>Basidiomycota</taxon>
        <taxon>Agaricomycotina</taxon>
        <taxon>Agaricomycetes</taxon>
        <taxon>Agaricomycetidae</taxon>
        <taxon>Agaricales</taxon>
        <taxon>Marasmiineae</taxon>
        <taxon>Mycenaceae</taxon>
        <taxon>Mycena</taxon>
    </lineage>
</organism>
<evidence type="ECO:0000256" key="1">
    <source>
        <dbReference type="ARBA" id="ARBA00023242"/>
    </source>
</evidence>
<dbReference type="PROSITE" id="PS00463">
    <property type="entry name" value="ZN2_CY6_FUNGAL_1"/>
    <property type="match status" value="1"/>
</dbReference>
<evidence type="ECO:0000259" key="3">
    <source>
        <dbReference type="PROSITE" id="PS50048"/>
    </source>
</evidence>
<dbReference type="InterPro" id="IPR036864">
    <property type="entry name" value="Zn2-C6_fun-type_DNA-bd_sf"/>
</dbReference>
<gene>
    <name evidence="4" type="ORF">B0H16DRAFT_972173</name>
</gene>
<dbReference type="Proteomes" id="UP001215598">
    <property type="component" value="Unassembled WGS sequence"/>
</dbReference>
<sequence length="343" mass="38398">MPAAPKSPPPSPRKPGAPKAKGAVRAKSGCYTCRIRRKKCDEQQNAEGHCETCVRLRLECLGFGAKRPPWLRNRNVSEVRDKIKAFLAAQGMIKGHSGAGPRGPEHDSPILRLGEDSSPSSSESPPTPTLSLSPSEPPRALQPHQSAIREDRSSWLVEYPHMHPHVRTASPFDHEGSSHSSHTDLYPAPYNPNHDSIAPWDVQPAQRRIAQTLPEFRPQFSSLFSPTYHRNYDDELYYQTPILEDVPGPSIQYLCGAKIRRPDGRRPGHLLSAAGHGPTISPRRQQLHSRYHLPLRNKSWAVEGRGASPRQPFISNDHPMAPRRSVPYRTKRPKITITRSSRC</sequence>
<dbReference type="GO" id="GO:0008270">
    <property type="term" value="F:zinc ion binding"/>
    <property type="evidence" value="ECO:0007669"/>
    <property type="project" value="InterPro"/>
</dbReference>
<dbReference type="AlphaFoldDB" id="A0AAD7N4Z3"/>
<dbReference type="InterPro" id="IPR001138">
    <property type="entry name" value="Zn2Cys6_DnaBD"/>
</dbReference>
<dbReference type="Gene3D" id="4.10.240.10">
    <property type="entry name" value="Zn(2)-C6 fungal-type DNA-binding domain"/>
    <property type="match status" value="1"/>
</dbReference>
<evidence type="ECO:0000313" key="5">
    <source>
        <dbReference type="Proteomes" id="UP001215598"/>
    </source>
</evidence>
<feature type="compositionally biased region" description="Low complexity" evidence="2">
    <location>
        <begin position="117"/>
        <end position="134"/>
    </location>
</feature>
<comment type="caution">
    <text evidence="4">The sequence shown here is derived from an EMBL/GenBank/DDBJ whole genome shotgun (WGS) entry which is preliminary data.</text>
</comment>
<feature type="domain" description="Zn(2)-C6 fungal-type" evidence="3">
    <location>
        <begin position="29"/>
        <end position="60"/>
    </location>
</feature>
<reference evidence="4" key="1">
    <citation type="submission" date="2023-03" db="EMBL/GenBank/DDBJ databases">
        <title>Massive genome expansion in bonnet fungi (Mycena s.s.) driven by repeated elements and novel gene families across ecological guilds.</title>
        <authorList>
            <consortium name="Lawrence Berkeley National Laboratory"/>
            <person name="Harder C.B."/>
            <person name="Miyauchi S."/>
            <person name="Viragh M."/>
            <person name="Kuo A."/>
            <person name="Thoen E."/>
            <person name="Andreopoulos B."/>
            <person name="Lu D."/>
            <person name="Skrede I."/>
            <person name="Drula E."/>
            <person name="Henrissat B."/>
            <person name="Morin E."/>
            <person name="Kohler A."/>
            <person name="Barry K."/>
            <person name="LaButti K."/>
            <person name="Morin E."/>
            <person name="Salamov A."/>
            <person name="Lipzen A."/>
            <person name="Mereny Z."/>
            <person name="Hegedus B."/>
            <person name="Baldrian P."/>
            <person name="Stursova M."/>
            <person name="Weitz H."/>
            <person name="Taylor A."/>
            <person name="Grigoriev I.V."/>
            <person name="Nagy L.G."/>
            <person name="Martin F."/>
            <person name="Kauserud H."/>
        </authorList>
    </citation>
    <scope>NUCLEOTIDE SEQUENCE</scope>
    <source>
        <strain evidence="4">CBHHK182m</strain>
    </source>
</reference>
<feature type="region of interest" description="Disordered" evidence="2">
    <location>
        <begin position="1"/>
        <end position="22"/>
    </location>
</feature>
<feature type="compositionally biased region" description="Basic and acidic residues" evidence="2">
    <location>
        <begin position="103"/>
        <end position="115"/>
    </location>
</feature>
<dbReference type="PROSITE" id="PS50048">
    <property type="entry name" value="ZN2_CY6_FUNGAL_2"/>
    <property type="match status" value="1"/>
</dbReference>
<feature type="compositionally biased region" description="Pro residues" evidence="2">
    <location>
        <begin position="1"/>
        <end position="15"/>
    </location>
</feature>
<protein>
    <recommendedName>
        <fullName evidence="3">Zn(2)-C6 fungal-type domain-containing protein</fullName>
    </recommendedName>
</protein>
<feature type="region of interest" description="Disordered" evidence="2">
    <location>
        <begin position="94"/>
        <end position="147"/>
    </location>
</feature>
<feature type="region of interest" description="Disordered" evidence="2">
    <location>
        <begin position="304"/>
        <end position="325"/>
    </location>
</feature>
<dbReference type="EMBL" id="JARKIB010000082">
    <property type="protein sequence ID" value="KAJ7745740.1"/>
    <property type="molecule type" value="Genomic_DNA"/>
</dbReference>
<dbReference type="PANTHER" id="PTHR37534">
    <property type="entry name" value="TRANSCRIPTIONAL ACTIVATOR PROTEIN UGA3"/>
    <property type="match status" value="1"/>
</dbReference>
<keyword evidence="5" id="KW-1185">Reference proteome</keyword>
<evidence type="ECO:0000313" key="4">
    <source>
        <dbReference type="EMBL" id="KAJ7745740.1"/>
    </source>
</evidence>
<dbReference type="PANTHER" id="PTHR37534:SF20">
    <property type="entry name" value="PRO1A C6 ZINK-FINGER PROTEIN"/>
    <property type="match status" value="1"/>
</dbReference>
<dbReference type="SUPFAM" id="SSF57701">
    <property type="entry name" value="Zn2/Cys6 DNA-binding domain"/>
    <property type="match status" value="1"/>
</dbReference>
<dbReference type="Pfam" id="PF00172">
    <property type="entry name" value="Zn_clus"/>
    <property type="match status" value="1"/>
</dbReference>
<keyword evidence="1" id="KW-0539">Nucleus</keyword>
<dbReference type="SMART" id="SM00066">
    <property type="entry name" value="GAL4"/>
    <property type="match status" value="1"/>
</dbReference>
<name>A0AAD7N4Z3_9AGAR</name>
<evidence type="ECO:0000256" key="2">
    <source>
        <dbReference type="SAM" id="MobiDB-lite"/>
    </source>
</evidence>
<proteinExistence type="predicted"/>